<comment type="caution">
    <text evidence="4">The sequence shown here is derived from an EMBL/GenBank/DDBJ whole genome shotgun (WGS) entry which is preliminary data.</text>
</comment>
<feature type="coiled-coil region" evidence="1">
    <location>
        <begin position="227"/>
        <end position="257"/>
    </location>
</feature>
<evidence type="ECO:0000313" key="5">
    <source>
        <dbReference type="Proteomes" id="UP001620626"/>
    </source>
</evidence>
<evidence type="ECO:0000256" key="3">
    <source>
        <dbReference type="SAM" id="SignalP"/>
    </source>
</evidence>
<dbReference type="EMBL" id="JBICBT010000456">
    <property type="protein sequence ID" value="KAL3113127.1"/>
    <property type="molecule type" value="Genomic_DNA"/>
</dbReference>
<proteinExistence type="predicted"/>
<feature type="compositionally biased region" description="Basic and acidic residues" evidence="2">
    <location>
        <begin position="112"/>
        <end position="134"/>
    </location>
</feature>
<evidence type="ECO:0000256" key="1">
    <source>
        <dbReference type="SAM" id="Coils"/>
    </source>
</evidence>
<accession>A0ABD2LE02</accession>
<evidence type="ECO:0000256" key="2">
    <source>
        <dbReference type="SAM" id="MobiDB-lite"/>
    </source>
</evidence>
<feature type="chain" id="PRO_5044885351" evidence="3">
    <location>
        <begin position="23"/>
        <end position="373"/>
    </location>
</feature>
<sequence>MPFNFALLLPLISAILFQFVHHSSSSSSSSSSQMQTTMPDQFELNPAKIDVLLRRTALMALLRAKANALMDTVPLVEQVLFKQCMAESKKTICPVKLAKCLAKLIRSSRDQQQLHRQNKWAERNESTKAAEKGRQKFISQQSSKDNNRKLRRIRHFFALWRRREGRRKRKEMIGMKERRRKRALEQQTTEWSRKMKQMGRMGEAVRTAAAAGTVSRQNFFATTTGLLNDSLRNLRELERYMQIFERARRAIARINAQNTELVSRFNPLVNVRSAMPDGPPALADLQQQIARFFDSLGIDQIALLSPRFFSLFPSRRRRRPHLLSPDLFSFYTSNNDPASVLSIPEMLNSANLGERESAAWLELLLNITGSAKM</sequence>
<dbReference type="Proteomes" id="UP001620626">
    <property type="component" value="Unassembled WGS sequence"/>
</dbReference>
<feature type="signal peptide" evidence="3">
    <location>
        <begin position="1"/>
        <end position="22"/>
    </location>
</feature>
<feature type="region of interest" description="Disordered" evidence="2">
    <location>
        <begin position="176"/>
        <end position="198"/>
    </location>
</feature>
<gene>
    <name evidence="4" type="ORF">niasHT_017206</name>
</gene>
<keyword evidence="5" id="KW-1185">Reference proteome</keyword>
<keyword evidence="3" id="KW-0732">Signal</keyword>
<keyword evidence="1" id="KW-0175">Coiled coil</keyword>
<feature type="region of interest" description="Disordered" evidence="2">
    <location>
        <begin position="112"/>
        <end position="145"/>
    </location>
</feature>
<reference evidence="4 5" key="1">
    <citation type="submission" date="2024-10" db="EMBL/GenBank/DDBJ databases">
        <authorList>
            <person name="Kim D."/>
        </authorList>
    </citation>
    <scope>NUCLEOTIDE SEQUENCE [LARGE SCALE GENOMIC DNA]</scope>
    <source>
        <strain evidence="4">BH-2024</strain>
    </source>
</reference>
<organism evidence="4 5">
    <name type="scientific">Heterodera trifolii</name>
    <dbReference type="NCBI Taxonomy" id="157864"/>
    <lineage>
        <taxon>Eukaryota</taxon>
        <taxon>Metazoa</taxon>
        <taxon>Ecdysozoa</taxon>
        <taxon>Nematoda</taxon>
        <taxon>Chromadorea</taxon>
        <taxon>Rhabditida</taxon>
        <taxon>Tylenchina</taxon>
        <taxon>Tylenchomorpha</taxon>
        <taxon>Tylenchoidea</taxon>
        <taxon>Heteroderidae</taxon>
        <taxon>Heteroderinae</taxon>
        <taxon>Heterodera</taxon>
    </lineage>
</organism>
<protein>
    <submittedName>
        <fullName evidence="4">Uncharacterized protein</fullName>
    </submittedName>
</protein>
<name>A0ABD2LE02_9BILA</name>
<dbReference type="AlphaFoldDB" id="A0ABD2LE02"/>
<evidence type="ECO:0000313" key="4">
    <source>
        <dbReference type="EMBL" id="KAL3113127.1"/>
    </source>
</evidence>